<reference evidence="2 3" key="1">
    <citation type="submission" date="2021-07" db="EMBL/GenBank/DDBJ databases">
        <authorList>
            <person name="So Y."/>
        </authorList>
    </citation>
    <scope>NUCLEOTIDE SEQUENCE [LARGE SCALE GENOMIC DNA]</scope>
    <source>
        <strain evidence="2 3">HJA6</strain>
    </source>
</reference>
<protein>
    <submittedName>
        <fullName evidence="2">Uncharacterized protein</fullName>
    </submittedName>
</protein>
<dbReference type="Proteomes" id="UP001196565">
    <property type="component" value="Unassembled WGS sequence"/>
</dbReference>
<evidence type="ECO:0000313" key="2">
    <source>
        <dbReference type="EMBL" id="MBW6400995.1"/>
    </source>
</evidence>
<evidence type="ECO:0000313" key="3">
    <source>
        <dbReference type="Proteomes" id="UP001196565"/>
    </source>
</evidence>
<feature type="region of interest" description="Disordered" evidence="1">
    <location>
        <begin position="1"/>
        <end position="21"/>
    </location>
</feature>
<accession>A0ABS7AFY3</accession>
<sequence length="110" mass="12218">MAPTPFDPARLPEEDEAPPPQILHSRDLADAAPGEAPDYDYNFLDYLFTEETWSVGARAYLGEPGAVHVGLPRAELAQPDFAAVLIYLQRRFAVIRCLEADGYRDAWVAV</sequence>
<dbReference type="RefSeq" id="WP_219765556.1">
    <property type="nucleotide sequence ID" value="NZ_JAHYBZ010000009.1"/>
</dbReference>
<proteinExistence type="predicted"/>
<comment type="caution">
    <text evidence="2">The sequence shown here is derived from an EMBL/GenBank/DDBJ whole genome shotgun (WGS) entry which is preliminary data.</text>
</comment>
<keyword evidence="3" id="KW-1185">Reference proteome</keyword>
<dbReference type="EMBL" id="JAHYBZ010000009">
    <property type="protein sequence ID" value="MBW6400995.1"/>
    <property type="molecule type" value="Genomic_DNA"/>
</dbReference>
<name>A0ABS7AFY3_9PROT</name>
<organism evidence="2 3">
    <name type="scientific">Roseomonas alba</name>
    <dbReference type="NCBI Taxonomy" id="2846776"/>
    <lineage>
        <taxon>Bacteria</taxon>
        <taxon>Pseudomonadati</taxon>
        <taxon>Pseudomonadota</taxon>
        <taxon>Alphaproteobacteria</taxon>
        <taxon>Acetobacterales</taxon>
        <taxon>Roseomonadaceae</taxon>
        <taxon>Roseomonas</taxon>
    </lineage>
</organism>
<evidence type="ECO:0000256" key="1">
    <source>
        <dbReference type="SAM" id="MobiDB-lite"/>
    </source>
</evidence>
<gene>
    <name evidence="2" type="ORF">KPL78_24260</name>
</gene>